<dbReference type="STRING" id="1884261.A0A5C3QUG4"/>
<dbReference type="AlphaFoldDB" id="A0A5C3QUG4"/>
<sequence>MAPTVLEIDAILFDMDGTLTSSTDAVEEAWRVFQKTYTHVDVEHVLTIAHGIRTVDNLKNFCHVKDEDLEAEAQRFEEAIVKAGAENKSIIPLPGVQDLLAKLSPVRHLPNPSWAICTSATRIYAKESMRITNLPVPDVFITAEDVTQGKPYPDPYLKGAKQCGVAPERCIVLEDAPNGVLSGKAAGCTVIAVLTSHTRAQLEVAQPDFIIEDLRGLSVEVLKKGLRVTITPA</sequence>
<dbReference type="PANTHER" id="PTHR43481:SF4">
    <property type="entry name" value="GLYCEROL-1-PHOSPHATE PHOSPHOHYDROLASE 1-RELATED"/>
    <property type="match status" value="1"/>
</dbReference>
<keyword evidence="2" id="KW-1185">Reference proteome</keyword>
<dbReference type="InterPro" id="IPR023198">
    <property type="entry name" value="PGP-like_dom2"/>
</dbReference>
<dbReference type="CDD" id="cd07527">
    <property type="entry name" value="HAD_ScGPP-like"/>
    <property type="match status" value="1"/>
</dbReference>
<dbReference type="OrthoDB" id="40579at2759"/>
<dbReference type="GO" id="GO:0050308">
    <property type="term" value="F:sugar-phosphatase activity"/>
    <property type="evidence" value="ECO:0007669"/>
    <property type="project" value="TreeGrafter"/>
</dbReference>
<evidence type="ECO:0000313" key="1">
    <source>
        <dbReference type="EMBL" id="TFL04490.1"/>
    </source>
</evidence>
<dbReference type="InterPro" id="IPR006439">
    <property type="entry name" value="HAD-SF_hydro_IA"/>
</dbReference>
<evidence type="ECO:0000313" key="2">
    <source>
        <dbReference type="Proteomes" id="UP000305067"/>
    </source>
</evidence>
<dbReference type="InterPro" id="IPR051806">
    <property type="entry name" value="HAD-like_SPP"/>
</dbReference>
<name>A0A5C3QUG4_9AGAR</name>
<accession>A0A5C3QUG4</accession>
<proteinExistence type="predicted"/>
<dbReference type="Gene3D" id="3.40.50.1000">
    <property type="entry name" value="HAD superfamily/HAD-like"/>
    <property type="match status" value="1"/>
</dbReference>
<dbReference type="EMBL" id="ML178818">
    <property type="protein sequence ID" value="TFL04490.1"/>
    <property type="molecule type" value="Genomic_DNA"/>
</dbReference>
<gene>
    <name evidence="1" type="ORF">BDV98DRAFT_648430</name>
</gene>
<dbReference type="Pfam" id="PF00702">
    <property type="entry name" value="Hydrolase"/>
    <property type="match status" value="1"/>
</dbReference>
<dbReference type="PANTHER" id="PTHR43481">
    <property type="entry name" value="FRUCTOSE-1-PHOSPHATE PHOSPHATASE"/>
    <property type="match status" value="1"/>
</dbReference>
<dbReference type="NCBIfam" id="TIGR01509">
    <property type="entry name" value="HAD-SF-IA-v3"/>
    <property type="match status" value="1"/>
</dbReference>
<dbReference type="Proteomes" id="UP000305067">
    <property type="component" value="Unassembled WGS sequence"/>
</dbReference>
<dbReference type="InterPro" id="IPR023214">
    <property type="entry name" value="HAD_sf"/>
</dbReference>
<dbReference type="SUPFAM" id="SSF56784">
    <property type="entry name" value="HAD-like"/>
    <property type="match status" value="1"/>
</dbReference>
<protein>
    <submittedName>
        <fullName evidence="1">HAD-like domain-containing protein</fullName>
    </submittedName>
</protein>
<dbReference type="InterPro" id="IPR036412">
    <property type="entry name" value="HAD-like_sf"/>
</dbReference>
<organism evidence="1 2">
    <name type="scientific">Pterulicium gracile</name>
    <dbReference type="NCBI Taxonomy" id="1884261"/>
    <lineage>
        <taxon>Eukaryota</taxon>
        <taxon>Fungi</taxon>
        <taxon>Dikarya</taxon>
        <taxon>Basidiomycota</taxon>
        <taxon>Agaricomycotina</taxon>
        <taxon>Agaricomycetes</taxon>
        <taxon>Agaricomycetidae</taxon>
        <taxon>Agaricales</taxon>
        <taxon>Pleurotineae</taxon>
        <taxon>Pterulaceae</taxon>
        <taxon>Pterulicium</taxon>
    </lineage>
</organism>
<reference evidence="1 2" key="1">
    <citation type="journal article" date="2019" name="Nat. Ecol. Evol.">
        <title>Megaphylogeny resolves global patterns of mushroom evolution.</title>
        <authorList>
            <person name="Varga T."/>
            <person name="Krizsan K."/>
            <person name="Foldi C."/>
            <person name="Dima B."/>
            <person name="Sanchez-Garcia M."/>
            <person name="Sanchez-Ramirez S."/>
            <person name="Szollosi G.J."/>
            <person name="Szarkandi J.G."/>
            <person name="Papp V."/>
            <person name="Albert L."/>
            <person name="Andreopoulos W."/>
            <person name="Angelini C."/>
            <person name="Antonin V."/>
            <person name="Barry K.W."/>
            <person name="Bougher N.L."/>
            <person name="Buchanan P."/>
            <person name="Buyck B."/>
            <person name="Bense V."/>
            <person name="Catcheside P."/>
            <person name="Chovatia M."/>
            <person name="Cooper J."/>
            <person name="Damon W."/>
            <person name="Desjardin D."/>
            <person name="Finy P."/>
            <person name="Geml J."/>
            <person name="Haridas S."/>
            <person name="Hughes K."/>
            <person name="Justo A."/>
            <person name="Karasinski D."/>
            <person name="Kautmanova I."/>
            <person name="Kiss B."/>
            <person name="Kocsube S."/>
            <person name="Kotiranta H."/>
            <person name="LaButti K.M."/>
            <person name="Lechner B.E."/>
            <person name="Liimatainen K."/>
            <person name="Lipzen A."/>
            <person name="Lukacs Z."/>
            <person name="Mihaltcheva S."/>
            <person name="Morgado L.N."/>
            <person name="Niskanen T."/>
            <person name="Noordeloos M.E."/>
            <person name="Ohm R.A."/>
            <person name="Ortiz-Santana B."/>
            <person name="Ovrebo C."/>
            <person name="Racz N."/>
            <person name="Riley R."/>
            <person name="Savchenko A."/>
            <person name="Shiryaev A."/>
            <person name="Soop K."/>
            <person name="Spirin V."/>
            <person name="Szebenyi C."/>
            <person name="Tomsovsky M."/>
            <person name="Tulloss R.E."/>
            <person name="Uehling J."/>
            <person name="Grigoriev I.V."/>
            <person name="Vagvolgyi C."/>
            <person name="Papp T."/>
            <person name="Martin F.M."/>
            <person name="Miettinen O."/>
            <person name="Hibbett D.S."/>
            <person name="Nagy L.G."/>
        </authorList>
    </citation>
    <scope>NUCLEOTIDE SEQUENCE [LARGE SCALE GENOMIC DNA]</scope>
    <source>
        <strain evidence="1 2">CBS 309.79</strain>
    </source>
</reference>
<dbReference type="Gene3D" id="1.10.150.240">
    <property type="entry name" value="Putative phosphatase, domain 2"/>
    <property type="match status" value="1"/>
</dbReference>
<dbReference type="SFLD" id="SFLDS00003">
    <property type="entry name" value="Haloacid_Dehalogenase"/>
    <property type="match status" value="1"/>
</dbReference>
<dbReference type="SFLD" id="SFLDG01129">
    <property type="entry name" value="C1.5:_HAD__Beta-PGM__Phosphata"/>
    <property type="match status" value="1"/>
</dbReference>
<dbReference type="SFLD" id="SFLDG01135">
    <property type="entry name" value="C1.5.6:_HAD__Beta-PGM__Phospha"/>
    <property type="match status" value="1"/>
</dbReference>